<proteinExistence type="predicted"/>
<evidence type="ECO:0000313" key="1">
    <source>
        <dbReference type="EMBL" id="MED6177993.1"/>
    </source>
</evidence>
<gene>
    <name evidence="1" type="ORF">PIB30_103456</name>
</gene>
<organism evidence="1 2">
    <name type="scientific">Stylosanthes scabra</name>
    <dbReference type="NCBI Taxonomy" id="79078"/>
    <lineage>
        <taxon>Eukaryota</taxon>
        <taxon>Viridiplantae</taxon>
        <taxon>Streptophyta</taxon>
        <taxon>Embryophyta</taxon>
        <taxon>Tracheophyta</taxon>
        <taxon>Spermatophyta</taxon>
        <taxon>Magnoliopsida</taxon>
        <taxon>eudicotyledons</taxon>
        <taxon>Gunneridae</taxon>
        <taxon>Pentapetalae</taxon>
        <taxon>rosids</taxon>
        <taxon>fabids</taxon>
        <taxon>Fabales</taxon>
        <taxon>Fabaceae</taxon>
        <taxon>Papilionoideae</taxon>
        <taxon>50 kb inversion clade</taxon>
        <taxon>dalbergioids sensu lato</taxon>
        <taxon>Dalbergieae</taxon>
        <taxon>Pterocarpus clade</taxon>
        <taxon>Stylosanthes</taxon>
    </lineage>
</organism>
<evidence type="ECO:0000313" key="2">
    <source>
        <dbReference type="Proteomes" id="UP001341840"/>
    </source>
</evidence>
<comment type="caution">
    <text evidence="1">The sequence shown here is derived from an EMBL/GenBank/DDBJ whole genome shotgun (WGS) entry which is preliminary data.</text>
</comment>
<accession>A0ABU6W1R3</accession>
<feature type="non-terminal residue" evidence="1">
    <location>
        <position position="103"/>
    </location>
</feature>
<name>A0ABU6W1R3_9FABA</name>
<dbReference type="EMBL" id="JASCZI010154402">
    <property type="protein sequence ID" value="MED6177993.1"/>
    <property type="molecule type" value="Genomic_DNA"/>
</dbReference>
<keyword evidence="2" id="KW-1185">Reference proteome</keyword>
<protein>
    <submittedName>
        <fullName evidence="1">Uncharacterized protein</fullName>
    </submittedName>
</protein>
<dbReference type="Proteomes" id="UP001341840">
    <property type="component" value="Unassembled WGS sequence"/>
</dbReference>
<reference evidence="1 2" key="1">
    <citation type="journal article" date="2023" name="Plants (Basel)">
        <title>Bridging the Gap: Combining Genomics and Transcriptomics Approaches to Understand Stylosanthes scabra, an Orphan Legume from the Brazilian Caatinga.</title>
        <authorList>
            <person name="Ferreira-Neto J.R.C."/>
            <person name="da Silva M.D."/>
            <person name="Binneck E."/>
            <person name="de Melo N.F."/>
            <person name="da Silva R.H."/>
            <person name="de Melo A.L.T.M."/>
            <person name="Pandolfi V."/>
            <person name="Bustamante F.O."/>
            <person name="Brasileiro-Vidal A.C."/>
            <person name="Benko-Iseppon A.M."/>
        </authorList>
    </citation>
    <scope>NUCLEOTIDE SEQUENCE [LARGE SCALE GENOMIC DNA]</scope>
    <source>
        <tissue evidence="1">Leaves</tissue>
    </source>
</reference>
<sequence>MAIGVRCSAFEVQREYQDISEIARRGLGRVCNSSVRDEGNTAREEDATNIVGVWFTVVSASHSTLGLKRKLSMVMHYWRPWMSSVAKDKPKSINMKSEPKFTT</sequence>